<dbReference type="EMBL" id="JAPRAY010000002">
    <property type="protein sequence ID" value="MCZ0666230.1"/>
    <property type="molecule type" value="Genomic_DNA"/>
</dbReference>
<reference evidence="2" key="1">
    <citation type="submission" date="2022-11" db="EMBL/GenBank/DDBJ databases">
        <title>Temperate bacteriophages infecting mucin-degrading bacterium Ruminococcus gnavus from the human gut.</title>
        <authorList>
            <person name="Buttimer C."/>
        </authorList>
    </citation>
    <scope>NUCLEOTIDE SEQUENCE</scope>
    <source>
        <strain evidence="2">CCUG 49994</strain>
    </source>
</reference>
<dbReference type="InterPro" id="IPR056937">
    <property type="entry name" value="YqbQ/XkdQ"/>
</dbReference>
<comment type="caution">
    <text evidence="2">The sequence shown here is derived from an EMBL/GenBank/DDBJ whole genome shotgun (WGS) entry which is preliminary data.</text>
</comment>
<organism evidence="2 3">
    <name type="scientific">Mediterraneibacter gnavus</name>
    <name type="common">Ruminococcus gnavus</name>
    <dbReference type="NCBI Taxonomy" id="33038"/>
    <lineage>
        <taxon>Bacteria</taxon>
        <taxon>Bacillati</taxon>
        <taxon>Bacillota</taxon>
        <taxon>Clostridia</taxon>
        <taxon>Lachnospirales</taxon>
        <taxon>Lachnospiraceae</taxon>
        <taxon>Mediterraneibacter</taxon>
    </lineage>
</organism>
<name>A0A9Q4HWQ4_MEDGN</name>
<protein>
    <recommendedName>
        <fullName evidence="1">YqbQ/XkdQ domain-containing protein</fullName>
    </recommendedName>
</protein>
<accession>A0A9Q4HWQ4</accession>
<dbReference type="RefSeq" id="WP_268803256.1">
    <property type="nucleotide sequence ID" value="NZ_JAPRAY010000002.1"/>
</dbReference>
<evidence type="ECO:0000259" key="1">
    <source>
        <dbReference type="Pfam" id="PF24032"/>
    </source>
</evidence>
<dbReference type="AlphaFoldDB" id="A0A9Q4HWQ4"/>
<dbReference type="Pfam" id="PF24032">
    <property type="entry name" value="YQBQ"/>
    <property type="match status" value="1"/>
</dbReference>
<feature type="domain" description="YqbQ/XkdQ" evidence="1">
    <location>
        <begin position="75"/>
        <end position="329"/>
    </location>
</feature>
<sequence>MIDIANVQYRLVIMDEKGKQYNIKDYVDDLGWEQGEKELSTRISFTTRNEKSTQGLLSSIAKLGCLVGIFATDGKKDEEVARGYITTWKPSYSSDSDRFDVKCYDNLYNLQESQDNIYYSSGIGTKSAITKIFDNWEIPLGSYSGPNETHAKLAYKSESLADVILDILDDAYKKGGTKCVVQDRGGKVYVVPYANNKVVYHFEAENTKTISHKRSTEGMITRVKIIGQEDDDGRSSVEATMNGKTKYGVRQKIVTRGKDDSLEDAKFSAQEILDDKGEVQEEITVQAPDIPWTRKGDLVHVTAGTVDGYYYVIGIRHDADNKIMTLDLHVPYPEYEKKTAAPKKNYNVGDIVNFHGGKHYVSSYPGSQGYSVGPGKAKITIKNGSGKAHPWHLVTENWGQTHVWGWVDEGSFD</sequence>
<evidence type="ECO:0000313" key="3">
    <source>
        <dbReference type="Proteomes" id="UP001079535"/>
    </source>
</evidence>
<proteinExistence type="predicted"/>
<evidence type="ECO:0000313" key="2">
    <source>
        <dbReference type="EMBL" id="MCZ0666230.1"/>
    </source>
</evidence>
<dbReference type="Proteomes" id="UP001079535">
    <property type="component" value="Unassembled WGS sequence"/>
</dbReference>
<gene>
    <name evidence="2" type="ORF">OZZ17_01570</name>
</gene>